<evidence type="ECO:0000259" key="2">
    <source>
        <dbReference type="Pfam" id="PF02120"/>
    </source>
</evidence>
<dbReference type="CDD" id="cd17470">
    <property type="entry name" value="T3SS_Flik_C"/>
    <property type="match status" value="1"/>
</dbReference>
<dbReference type="InterPro" id="IPR021136">
    <property type="entry name" value="Flagellar_hook_control-like_C"/>
</dbReference>
<dbReference type="Pfam" id="PF02120">
    <property type="entry name" value="Flg_hook"/>
    <property type="match status" value="1"/>
</dbReference>
<keyword evidence="3" id="KW-0282">Flagellum</keyword>
<dbReference type="Gene3D" id="3.30.750.140">
    <property type="match status" value="1"/>
</dbReference>
<dbReference type="Proteomes" id="UP000219546">
    <property type="component" value="Unassembled WGS sequence"/>
</dbReference>
<evidence type="ECO:0000313" key="3">
    <source>
        <dbReference type="EMBL" id="SNX73654.1"/>
    </source>
</evidence>
<feature type="compositionally biased region" description="Low complexity" evidence="1">
    <location>
        <begin position="400"/>
        <end position="416"/>
    </location>
</feature>
<name>A0A285D1G9_9BACI</name>
<feature type="region of interest" description="Disordered" evidence="1">
    <location>
        <begin position="390"/>
        <end position="416"/>
    </location>
</feature>
<evidence type="ECO:0000256" key="1">
    <source>
        <dbReference type="SAM" id="MobiDB-lite"/>
    </source>
</evidence>
<organism evidence="3 4">
    <name type="scientific">Bacillus oleivorans</name>
    <dbReference type="NCBI Taxonomy" id="1448271"/>
    <lineage>
        <taxon>Bacteria</taxon>
        <taxon>Bacillati</taxon>
        <taxon>Bacillota</taxon>
        <taxon>Bacilli</taxon>
        <taxon>Bacillales</taxon>
        <taxon>Bacillaceae</taxon>
        <taxon>Bacillus</taxon>
    </lineage>
</organism>
<reference evidence="3 4" key="1">
    <citation type="submission" date="2017-08" db="EMBL/GenBank/DDBJ databases">
        <authorList>
            <person name="de Groot N.N."/>
        </authorList>
    </citation>
    <scope>NUCLEOTIDE SEQUENCE [LARGE SCALE GENOMIC DNA]</scope>
    <source>
        <strain evidence="3 4">JC228</strain>
    </source>
</reference>
<sequence length="430" mass="48106">MNVASIQAPVQLSQHAVHHSEFGKIEGFATFLQAAKGQSSTIHNELRNGETISDQDVKDLLALLTLETGSDINSLSDWLNGEEDAILQLDSLMFVKEEDIPFELFAFLQNVTAMNTEDLLSFLTEYTGQAGQIGQMDIKQVASFETWAQTAAQIELSISKGEAPNVLKILEMLKMVELAGSRLSLPAKEAAALEHLQQSLGKIRENLEIFLKQSKKQPLFDRILESYQAMKNSGNELTSEKLTLNAVANEKLAANSGLNESSVKAFEGNLSFLTQIKQPIVTNSQTNTKPVSFEQFTEMLTKMIQKSSFSHLEGTQKLLVKLHPEHLGTLRIELVRQDGIITAKLLTSTQAAKELIESQLQGFRNAMGQAVQIDKIEVIENYTQPQERSFYNKEQEHKQQSGQQQNKHKNNSQSENEQIQFQDVLFELIV</sequence>
<proteinExistence type="predicted"/>
<keyword evidence="3" id="KW-0969">Cilium</keyword>
<accession>A0A285D1G9</accession>
<dbReference type="AlphaFoldDB" id="A0A285D1G9"/>
<evidence type="ECO:0000313" key="4">
    <source>
        <dbReference type="Proteomes" id="UP000219546"/>
    </source>
</evidence>
<protein>
    <submittedName>
        <fullName evidence="3">Flagellar hook-length control protein FliK</fullName>
    </submittedName>
</protein>
<feature type="compositionally biased region" description="Basic and acidic residues" evidence="1">
    <location>
        <begin position="390"/>
        <end position="399"/>
    </location>
</feature>
<dbReference type="OrthoDB" id="2112988at2"/>
<keyword evidence="3" id="KW-0966">Cell projection</keyword>
<feature type="domain" description="Flagellar hook-length control protein-like C-terminal" evidence="2">
    <location>
        <begin position="313"/>
        <end position="378"/>
    </location>
</feature>
<gene>
    <name evidence="3" type="ORF">SAMN05877753_107168</name>
</gene>
<dbReference type="RefSeq" id="WP_097159590.1">
    <property type="nucleotide sequence ID" value="NZ_JBEPMQ010000007.1"/>
</dbReference>
<dbReference type="InterPro" id="IPR038610">
    <property type="entry name" value="FliK-like_C_sf"/>
</dbReference>
<dbReference type="EMBL" id="OAOP01000007">
    <property type="protein sequence ID" value="SNX73654.1"/>
    <property type="molecule type" value="Genomic_DNA"/>
</dbReference>
<keyword evidence="4" id="KW-1185">Reference proteome</keyword>